<organism evidence="1 2">
    <name type="scientific">Trichoderma ghanense</name>
    <dbReference type="NCBI Taxonomy" id="65468"/>
    <lineage>
        <taxon>Eukaryota</taxon>
        <taxon>Fungi</taxon>
        <taxon>Dikarya</taxon>
        <taxon>Ascomycota</taxon>
        <taxon>Pezizomycotina</taxon>
        <taxon>Sordariomycetes</taxon>
        <taxon>Hypocreomycetidae</taxon>
        <taxon>Hypocreales</taxon>
        <taxon>Hypocreaceae</taxon>
        <taxon>Trichoderma</taxon>
    </lineage>
</organism>
<evidence type="ECO:0000313" key="2">
    <source>
        <dbReference type="Proteomes" id="UP001642720"/>
    </source>
</evidence>
<dbReference type="RefSeq" id="XP_073556131.1">
    <property type="nucleotide sequence ID" value="XM_073705487.1"/>
</dbReference>
<reference evidence="1 2" key="1">
    <citation type="submission" date="2018-01" db="EMBL/GenBank/DDBJ databases">
        <title>Genome characterization of the sugarcane-associated fungus Trichoderma ghanense CCMA-1212 and their application in lignocelulose bioconversion.</title>
        <authorList>
            <person name="Steindorff A.S."/>
            <person name="Mendes T.D."/>
            <person name="Vilela E.S.D."/>
            <person name="Rodrigues D.S."/>
            <person name="Formighieri E.F."/>
            <person name="Melo I.S."/>
            <person name="Favaro L.C.L."/>
        </authorList>
    </citation>
    <scope>NUCLEOTIDE SEQUENCE [LARGE SCALE GENOMIC DNA]</scope>
    <source>
        <strain evidence="1 2">CCMA-1212</strain>
    </source>
</reference>
<dbReference type="EMBL" id="PPTA01000012">
    <property type="protein sequence ID" value="TFA99929.1"/>
    <property type="molecule type" value="Genomic_DNA"/>
</dbReference>
<accession>A0ABY2GVD8</accession>
<keyword evidence="2" id="KW-1185">Reference proteome</keyword>
<comment type="caution">
    <text evidence="1">The sequence shown here is derived from an EMBL/GenBank/DDBJ whole genome shotgun (WGS) entry which is preliminary data.</text>
</comment>
<name>A0ABY2GVD8_9HYPO</name>
<evidence type="ECO:0000313" key="1">
    <source>
        <dbReference type="EMBL" id="TFA99929.1"/>
    </source>
</evidence>
<proteinExistence type="predicted"/>
<dbReference type="GeneID" id="300579937"/>
<protein>
    <submittedName>
        <fullName evidence="1">Uncharacterized protein</fullName>
    </submittedName>
</protein>
<sequence>MFSPIRRVAEVLTPKTITLGTALVFASVGGTYALTVRNRLRQTDPGQIQSSLKLSDSFVNSRTMRSLVNPGNHVTKGDSHSIILTWCSKHDAPSEENVLSAFMKGFFAGPVFLPEGIALSLFSILKVSYTQPTADQKPVWRSGQLSDTQLPPKATILWDTFQVAEVKLSGGQTEEHMGSSVDVVFGDSRKEFAGCHRFSVKKADNCNPSEEDGIRFRLSLECLVCNPLRDRQAGSDLLYGLHNKYSYLLFRDAVAHVKEVFANFA</sequence>
<gene>
    <name evidence="1" type="ORF">CCMA1212_008351</name>
</gene>
<dbReference type="Proteomes" id="UP001642720">
    <property type="component" value="Unassembled WGS sequence"/>
</dbReference>